<dbReference type="SUPFAM" id="SSF51556">
    <property type="entry name" value="Metallo-dependent hydrolases"/>
    <property type="match status" value="2"/>
</dbReference>
<evidence type="ECO:0008006" key="4">
    <source>
        <dbReference type="Google" id="ProtNLM"/>
    </source>
</evidence>
<dbReference type="InterPro" id="IPR052349">
    <property type="entry name" value="Metallo-hydrolase_Enzymes"/>
</dbReference>
<dbReference type="EMBL" id="JAACJM010000013">
    <property type="protein sequence ID" value="KAF5369526.1"/>
    <property type="molecule type" value="Genomic_DNA"/>
</dbReference>
<comment type="caution">
    <text evidence="2">The sequence shown here is derived from an EMBL/GenBank/DDBJ whole genome shotgun (WGS) entry which is preliminary data.</text>
</comment>
<sequence>MPSTTIKKWCDKVFWKSLSSPFFDDYPYTALLIKNVRLPDSDPEATWNVVCDNGVVSAVEQLESSVLASSPRGCNEIDARGGIMIPSLCHSHIHLDKCFILDRCGDLQMGDFAEAMHLTGIAKAAFPTEKASLLERGRKLIRNSLACGVTAIRAHVEVDELAKFSALDVAVQLQQEFKDTCHVQIAVFAQEALFRNPTDAEPGPNWNFIIRALEREPSIEVVGSAPYVEPSIEQAKKNIAMILELASRFSLHADFHLDYNLNPNSEPLVYEVISQAQKLPEYWLLVPETQALGPDREESDIPKLNLDPDPIHRRITIGHATRLQLFTPSQWKDLVQAIGDLPITFVGLPHSDMYMQGRDSADTPLGAPRSTLRVPQLAKNYGLEVAMSVNNVQNAFTPQGSVDPLSLCSFGVAVFQAATKEDVEILMKSVTLTSKLAMGYPPSQLPRALHPRLGDPADFVILHGTQTLRDAVFNPSYDRTTIKRGIVVSRRTSHTSFRYHDVIKEDQPNHWMSIWYHRLTLPWWWYAFLPVTWPYVVYRLLVLGRPETRQKAGWVVEEEEE</sequence>
<gene>
    <name evidence="2" type="ORF">D9758_002660</name>
</gene>
<dbReference type="InterPro" id="IPR011059">
    <property type="entry name" value="Metal-dep_hydrolase_composite"/>
</dbReference>
<dbReference type="Gene3D" id="3.20.20.140">
    <property type="entry name" value="Metal-dependent hydrolases"/>
    <property type="match status" value="1"/>
</dbReference>
<keyword evidence="1" id="KW-1133">Transmembrane helix</keyword>
<accession>A0A8H5GQT5</accession>
<feature type="transmembrane region" description="Helical" evidence="1">
    <location>
        <begin position="523"/>
        <end position="541"/>
    </location>
</feature>
<protein>
    <recommendedName>
        <fullName evidence="4">Metallo-dependent hydrolase</fullName>
    </recommendedName>
</protein>
<dbReference type="SUPFAM" id="SSF51338">
    <property type="entry name" value="Composite domain of metallo-dependent hydrolases"/>
    <property type="match status" value="1"/>
</dbReference>
<evidence type="ECO:0000313" key="2">
    <source>
        <dbReference type="EMBL" id="KAF5369526.1"/>
    </source>
</evidence>
<dbReference type="AlphaFoldDB" id="A0A8H5GQT5"/>
<keyword evidence="3" id="KW-1185">Reference proteome</keyword>
<name>A0A8H5GQT5_9AGAR</name>
<proteinExistence type="predicted"/>
<dbReference type="Proteomes" id="UP000559256">
    <property type="component" value="Unassembled WGS sequence"/>
</dbReference>
<keyword evidence="1" id="KW-0472">Membrane</keyword>
<dbReference type="GO" id="GO:0016814">
    <property type="term" value="F:hydrolase activity, acting on carbon-nitrogen (but not peptide) bonds, in cyclic amidines"/>
    <property type="evidence" value="ECO:0007669"/>
    <property type="project" value="TreeGrafter"/>
</dbReference>
<keyword evidence="1" id="KW-0812">Transmembrane</keyword>
<dbReference type="InterPro" id="IPR032466">
    <property type="entry name" value="Metal_Hydrolase"/>
</dbReference>
<evidence type="ECO:0000313" key="3">
    <source>
        <dbReference type="Proteomes" id="UP000559256"/>
    </source>
</evidence>
<dbReference type="PANTHER" id="PTHR32027">
    <property type="entry name" value="CYTOSINE DEAMINASE"/>
    <property type="match status" value="1"/>
</dbReference>
<evidence type="ECO:0000256" key="1">
    <source>
        <dbReference type="SAM" id="Phobius"/>
    </source>
</evidence>
<reference evidence="2 3" key="1">
    <citation type="journal article" date="2020" name="ISME J.">
        <title>Uncovering the hidden diversity of litter-decomposition mechanisms in mushroom-forming fungi.</title>
        <authorList>
            <person name="Floudas D."/>
            <person name="Bentzer J."/>
            <person name="Ahren D."/>
            <person name="Johansson T."/>
            <person name="Persson P."/>
            <person name="Tunlid A."/>
        </authorList>
    </citation>
    <scope>NUCLEOTIDE SEQUENCE [LARGE SCALE GENOMIC DNA]</scope>
    <source>
        <strain evidence="2 3">CBS 291.85</strain>
    </source>
</reference>
<dbReference type="OrthoDB" id="10266980at2759"/>
<dbReference type="PANTHER" id="PTHR32027:SF0">
    <property type="entry name" value="CYTOSINE DEAMINASE"/>
    <property type="match status" value="1"/>
</dbReference>
<organism evidence="2 3">
    <name type="scientific">Tetrapyrgos nigripes</name>
    <dbReference type="NCBI Taxonomy" id="182062"/>
    <lineage>
        <taxon>Eukaryota</taxon>
        <taxon>Fungi</taxon>
        <taxon>Dikarya</taxon>
        <taxon>Basidiomycota</taxon>
        <taxon>Agaricomycotina</taxon>
        <taxon>Agaricomycetes</taxon>
        <taxon>Agaricomycetidae</taxon>
        <taxon>Agaricales</taxon>
        <taxon>Marasmiineae</taxon>
        <taxon>Marasmiaceae</taxon>
        <taxon>Tetrapyrgos</taxon>
    </lineage>
</organism>